<dbReference type="RefSeq" id="XP_003010774.1">
    <property type="nucleotide sequence ID" value="XM_003010728.1"/>
</dbReference>
<comment type="caution">
    <text evidence="9">The sequence shown here is derived from an EMBL/GenBank/DDBJ whole genome shotgun (WGS) entry which is preliminary data.</text>
</comment>
<feature type="compositionally biased region" description="Polar residues" evidence="7">
    <location>
        <begin position="903"/>
        <end position="920"/>
    </location>
</feature>
<evidence type="ECO:0000256" key="3">
    <source>
        <dbReference type="ARBA" id="ARBA00022670"/>
    </source>
</evidence>
<evidence type="ECO:0000256" key="4">
    <source>
        <dbReference type="ARBA" id="ARBA00022786"/>
    </source>
</evidence>
<evidence type="ECO:0000259" key="8">
    <source>
        <dbReference type="PROSITE" id="PS50235"/>
    </source>
</evidence>
<dbReference type="PROSITE" id="PS00973">
    <property type="entry name" value="USP_2"/>
    <property type="match status" value="1"/>
</dbReference>
<dbReference type="KEGG" id="abe:ARB_03476"/>
<evidence type="ECO:0000256" key="2">
    <source>
        <dbReference type="ARBA" id="ARBA00012759"/>
    </source>
</evidence>
<dbReference type="Gene3D" id="3.90.70.10">
    <property type="entry name" value="Cysteine proteinases"/>
    <property type="match status" value="2"/>
</dbReference>
<dbReference type="PANTHER" id="PTHR43982:SF6">
    <property type="entry name" value="UBIQUITIN CARBOXYL-TERMINAL HYDROLASE 2-RELATED"/>
    <property type="match status" value="1"/>
</dbReference>
<dbReference type="PANTHER" id="PTHR43982">
    <property type="entry name" value="UBIQUITIN CARBOXYL-TERMINAL HYDROLASE"/>
    <property type="match status" value="1"/>
</dbReference>
<evidence type="ECO:0000313" key="9">
    <source>
        <dbReference type="EMBL" id="EFE30134.1"/>
    </source>
</evidence>
<feature type="compositionally biased region" description="Basic and acidic residues" evidence="7">
    <location>
        <begin position="890"/>
        <end position="900"/>
    </location>
</feature>
<keyword evidence="3" id="KW-0645">Protease</keyword>
<dbReference type="eggNOG" id="KOG1863">
    <property type="taxonomic scope" value="Eukaryota"/>
</dbReference>
<comment type="catalytic activity">
    <reaction evidence="1">
        <text>Thiol-dependent hydrolysis of ester, thioester, amide, peptide and isopeptide bonds formed by the C-terminal Gly of ubiquitin (a 76-residue protein attached to proteins as an intracellular targeting signal).</text>
        <dbReference type="EC" id="3.4.19.12"/>
    </reaction>
</comment>
<dbReference type="InterPro" id="IPR044635">
    <property type="entry name" value="UBP14-like"/>
</dbReference>
<dbReference type="Proteomes" id="UP000008866">
    <property type="component" value="Unassembled WGS sequence"/>
</dbReference>
<sequence length="1407" mass="158356">MRRRRLADGIVDDWRRRRCPEPLLVLPCPTVTRCCLLAARTAAAVPPRAQSVKPGSFTRQASKLPSRPTSTAAALARALKGCPEPVDPLAGRKKQHTAAKVALEKLVCYDTPPACESWKKRLYGFTGQAGYVRSIFCLSRVPDANLNALLPRVLRNLGKTAPLLIQDVLHHDPASPTRPQFNILKDVPPIFYDKSTYPDYSDSNACVHRFITKPHQSVLPVNDSQRVAGARYQVSSVCQKCRLHLEFAVVFKTQLACRPGTVHHFCYFPKESADRLKTVPKSPGQALEVYVYSCTQTQCSATVHLKLWTPLIKPEWVSLLTDEDILKKRVDDALALEPQRLEGIGRPTPLVVLTHLKTYIDNTLHDEQRNRSINIMNKKFTVCFGTGGESCKQLFEYLGFKLANDRWEPPRPDTKALKPYTDPLNIFLDNISFELLVLISQRPQHETEGQGANIAFTPSISQFNQLLGTTDWAVSDMSNELIIEAYRQQNRIIPSRNSYHFRCLRSIGHWRDPVDGKTINDFVELETTNGKYADDDVPDSYSYFNLDYYRDFALSDDSIIGSFYARLEDTQNDMEPRKHLWRIGDYRKSEKIKAAAEERVTTAEQAEVFLGVHADTPDDFVISMYTAKISDSPDSKEVAKRAVRLIADSRKSEALQHFLKTGEAASAQMDIGDAFRLLQIPDRSVDDAAIIAAYSVCCSEAPEQIDTYRQALAVIAEESGSAVIRSMLVDDSAPANRALLDWPVGLRNIGNTCYLNSLLQFYFTIQPFRNMVLDLDRYKTELDEEVIRNKKVGSRKVSLLEIQRSQKFLVQLKALFNDMITSPDAFVTPTQELARLTLLSSSSEAAFRRKSLSTHKASELGEINGMPIMGPVGPPAPIPEEKSTPSSSSPEKEESAKEDVGVTPSTGASNELESGNASDQTVVPTVETKEVTSSSSETSITPEHPVSEAIVAPNRPPPVPPRPAPRVDNEQLIREEVELGAQQDVTEVINNVLFQAQCAIKPTKIDADGNQIDLIMDLFYGQTKSYITAMNGIRSKNEFWSDIKVDVATGSRDIYSAIDGAFDRQKVHVDGADAEQYGAISKIPPVLQIQVQRVQFDQVKKSSFKSTHHLELKETIYMDRYMDVPEHDNMGLYKRRREKWAWNDELNGLKVRREELLSNNESLPDLFQDARDKVQDLMLMKDDPEMGNDALDIDEGVLTHLSNLEVMTRKELIRIDSRMEQLAHLIDNQFNDMKSLPYHLYAVFIHHGSVEFGHYYIYIFDFEKKIWRKYNDSEVTEVHSTAEIFSDRNVKNPPTPYFLVYLNDGLKERLAKPVCRHVEERPAPTTSATDNSKSKPGRERAGDRSDVEMTDLPPSYDEAQKTAPDEKAISTGPAAMAKKKLSPSPDRKRLKRKGAESEEHPTVASKN</sequence>
<feature type="domain" description="USP" evidence="8">
    <location>
        <begin position="744"/>
        <end position="1304"/>
    </location>
</feature>
<dbReference type="GO" id="GO:0016579">
    <property type="term" value="P:protein deubiquitination"/>
    <property type="evidence" value="ECO:0007669"/>
    <property type="project" value="InterPro"/>
</dbReference>
<evidence type="ECO:0000256" key="5">
    <source>
        <dbReference type="ARBA" id="ARBA00022801"/>
    </source>
</evidence>
<dbReference type="InterPro" id="IPR038765">
    <property type="entry name" value="Papain-like_cys_pep_sf"/>
</dbReference>
<keyword evidence="6" id="KW-0788">Thiol protease</keyword>
<dbReference type="STRING" id="663331.D4B4T6"/>
<feature type="region of interest" description="Disordered" evidence="7">
    <location>
        <begin position="1317"/>
        <end position="1407"/>
    </location>
</feature>
<evidence type="ECO:0000313" key="10">
    <source>
        <dbReference type="Proteomes" id="UP000008866"/>
    </source>
</evidence>
<feature type="compositionally biased region" description="Pro residues" evidence="7">
    <location>
        <begin position="954"/>
        <end position="963"/>
    </location>
</feature>
<dbReference type="PROSITE" id="PS50235">
    <property type="entry name" value="USP_3"/>
    <property type="match status" value="1"/>
</dbReference>
<dbReference type="InterPro" id="IPR018200">
    <property type="entry name" value="USP_CS"/>
</dbReference>
<keyword evidence="5 9" id="KW-0378">Hydrolase</keyword>
<keyword evidence="4" id="KW-0833">Ubl conjugation pathway</keyword>
<dbReference type="Pfam" id="PF00443">
    <property type="entry name" value="UCH"/>
    <property type="match status" value="2"/>
</dbReference>
<feature type="compositionally biased region" description="Basic and acidic residues" evidence="7">
    <location>
        <begin position="1332"/>
        <end position="1347"/>
    </location>
</feature>
<dbReference type="Pfam" id="PF13446">
    <property type="entry name" value="RPT"/>
    <property type="match status" value="3"/>
</dbReference>
<dbReference type="EC" id="3.4.19.12" evidence="2"/>
<reference evidence="10" key="1">
    <citation type="journal article" date="2011" name="Genome Biol.">
        <title>Comparative and functional genomics provide insights into the pathogenicity of dermatophytic fungi.</title>
        <authorList>
            <person name="Burmester A."/>
            <person name="Shelest E."/>
            <person name="Gloeckner G."/>
            <person name="Heddergott C."/>
            <person name="Schindler S."/>
            <person name="Staib P."/>
            <person name="Heidel A."/>
            <person name="Felder M."/>
            <person name="Petzold A."/>
            <person name="Szafranski K."/>
            <person name="Feuermann M."/>
            <person name="Pedruzzi I."/>
            <person name="Priebe S."/>
            <person name="Groth M."/>
            <person name="Winkler R."/>
            <person name="Li W."/>
            <person name="Kniemeyer O."/>
            <person name="Schroeckh V."/>
            <person name="Hertweck C."/>
            <person name="Hube B."/>
            <person name="White T.C."/>
            <person name="Platzer M."/>
            <person name="Guthke R."/>
            <person name="Heitman J."/>
            <person name="Woestemeyer J."/>
            <person name="Zipfel P.F."/>
            <person name="Monod M."/>
            <person name="Brakhage A.A."/>
        </authorList>
    </citation>
    <scope>NUCLEOTIDE SEQUENCE [LARGE SCALE GENOMIC DNA]</scope>
    <source>
        <strain evidence="10">ATCC MYA-4681 / CBS 112371</strain>
    </source>
</reference>
<dbReference type="GO" id="GO:0061136">
    <property type="term" value="P:regulation of proteasomal protein catabolic process"/>
    <property type="evidence" value="ECO:0007669"/>
    <property type="project" value="TreeGrafter"/>
</dbReference>
<feature type="compositionally biased region" description="Basic and acidic residues" evidence="7">
    <location>
        <begin position="1358"/>
        <end position="1368"/>
    </location>
</feature>
<keyword evidence="10" id="KW-1185">Reference proteome</keyword>
<feature type="region of interest" description="Disordered" evidence="7">
    <location>
        <begin position="853"/>
        <end position="963"/>
    </location>
</feature>
<dbReference type="GO" id="GO:0070628">
    <property type="term" value="F:proteasome binding"/>
    <property type="evidence" value="ECO:0007669"/>
    <property type="project" value="TreeGrafter"/>
</dbReference>
<dbReference type="InterPro" id="IPR025305">
    <property type="entry name" value="UCH_repeat_domain"/>
</dbReference>
<dbReference type="PROSITE" id="PS00972">
    <property type="entry name" value="USP_1"/>
    <property type="match status" value="1"/>
</dbReference>
<dbReference type="HOGENOM" id="CLU_003155_0_0_1"/>
<dbReference type="CDD" id="cd02666">
    <property type="entry name" value="Peptidase_C19J"/>
    <property type="match status" value="1"/>
</dbReference>
<organism evidence="9 10">
    <name type="scientific">Arthroderma benhamiae (strain ATCC MYA-4681 / CBS 112371)</name>
    <name type="common">Trichophyton mentagrophytes</name>
    <dbReference type="NCBI Taxonomy" id="663331"/>
    <lineage>
        <taxon>Eukaryota</taxon>
        <taxon>Fungi</taxon>
        <taxon>Dikarya</taxon>
        <taxon>Ascomycota</taxon>
        <taxon>Pezizomycotina</taxon>
        <taxon>Eurotiomycetes</taxon>
        <taxon>Eurotiomycetidae</taxon>
        <taxon>Onygenales</taxon>
        <taxon>Arthrodermataceae</taxon>
        <taxon>Trichophyton</taxon>
    </lineage>
</organism>
<dbReference type="FunFam" id="3.90.70.10:FF:000122">
    <property type="entry name" value="Ubiquitin carboxyl-terminal hydrolase 2"/>
    <property type="match status" value="1"/>
</dbReference>
<dbReference type="InterPro" id="IPR028889">
    <property type="entry name" value="USP"/>
</dbReference>
<dbReference type="OMA" id="MDIGDAY"/>
<dbReference type="SUPFAM" id="SSF54001">
    <property type="entry name" value="Cysteine proteinases"/>
    <property type="match status" value="1"/>
</dbReference>
<evidence type="ECO:0000256" key="6">
    <source>
        <dbReference type="ARBA" id="ARBA00022807"/>
    </source>
</evidence>
<dbReference type="InterPro" id="IPR001394">
    <property type="entry name" value="Peptidase_C19_UCH"/>
</dbReference>
<accession>D4B4T6</accession>
<dbReference type="GO" id="GO:0004843">
    <property type="term" value="F:cysteine-type deubiquitinase activity"/>
    <property type="evidence" value="ECO:0007669"/>
    <property type="project" value="UniProtKB-EC"/>
</dbReference>
<name>D4B4T6_ARTBC</name>
<proteinExistence type="predicted"/>
<evidence type="ECO:0000256" key="1">
    <source>
        <dbReference type="ARBA" id="ARBA00000707"/>
    </source>
</evidence>
<gene>
    <name evidence="9" type="ORF">ARB_03476</name>
</gene>
<feature type="compositionally biased region" description="Low complexity" evidence="7">
    <location>
        <begin position="921"/>
        <end position="953"/>
    </location>
</feature>
<dbReference type="GO" id="GO:0043161">
    <property type="term" value="P:proteasome-mediated ubiquitin-dependent protein catabolic process"/>
    <property type="evidence" value="ECO:0007669"/>
    <property type="project" value="InterPro"/>
</dbReference>
<dbReference type="EMBL" id="ABSU01000034">
    <property type="protein sequence ID" value="EFE30134.1"/>
    <property type="molecule type" value="Genomic_DNA"/>
</dbReference>
<dbReference type="GeneID" id="9524887"/>
<evidence type="ECO:0000256" key="7">
    <source>
        <dbReference type="SAM" id="MobiDB-lite"/>
    </source>
</evidence>
<protein>
    <recommendedName>
        <fullName evidence="2">ubiquitinyl hydrolase 1</fullName>
        <ecNumber evidence="2">3.4.19.12</ecNumber>
    </recommendedName>
</protein>